<gene>
    <name evidence="4" type="ORF">PNQ69_10920</name>
</gene>
<comment type="caution">
    <text evidence="4">The sequence shown here is derived from an EMBL/GenBank/DDBJ whole genome shotgun (WGS) entry which is preliminary data.</text>
</comment>
<keyword evidence="5" id="KW-1185">Reference proteome</keyword>
<dbReference type="InterPro" id="IPR051396">
    <property type="entry name" value="Bact_Antivir_Def_Nuclease"/>
</dbReference>
<evidence type="ECO:0000256" key="1">
    <source>
        <dbReference type="ARBA" id="ARBA00022741"/>
    </source>
</evidence>
<dbReference type="Proteomes" id="UP001260534">
    <property type="component" value="Unassembled WGS sequence"/>
</dbReference>
<dbReference type="InterPro" id="IPR027417">
    <property type="entry name" value="P-loop_NTPase"/>
</dbReference>
<organism evidence="4 5">
    <name type="scientific">Xanthomonas hawaiiensis</name>
    <dbReference type="NCBI Taxonomy" id="3003247"/>
    <lineage>
        <taxon>Bacteria</taxon>
        <taxon>Pseudomonadati</taxon>
        <taxon>Pseudomonadota</taxon>
        <taxon>Gammaproteobacteria</taxon>
        <taxon>Lysobacterales</taxon>
        <taxon>Lysobacteraceae</taxon>
        <taxon>Xanthomonas</taxon>
    </lineage>
</organism>
<proteinExistence type="predicted"/>
<dbReference type="Gene3D" id="3.40.50.300">
    <property type="entry name" value="P-loop containing nucleotide triphosphate hydrolases"/>
    <property type="match status" value="1"/>
</dbReference>
<dbReference type="PANTHER" id="PTHR43581">
    <property type="entry name" value="ATP/GTP PHOSPHATASE"/>
    <property type="match status" value="1"/>
</dbReference>
<dbReference type="InterPro" id="IPR003959">
    <property type="entry name" value="ATPase_AAA_core"/>
</dbReference>
<dbReference type="PROSITE" id="PS00211">
    <property type="entry name" value="ABC_TRANSPORTER_1"/>
    <property type="match status" value="1"/>
</dbReference>
<name>A0ABU2I634_9XANT</name>
<dbReference type="EMBL" id="JAQMHB010000001">
    <property type="protein sequence ID" value="MDS9993290.1"/>
    <property type="molecule type" value="Genomic_DNA"/>
</dbReference>
<dbReference type="InterPro" id="IPR017871">
    <property type="entry name" value="ABC_transporter-like_CS"/>
</dbReference>
<protein>
    <submittedName>
        <fullName evidence="4">AAA family ATPase</fullName>
    </submittedName>
</protein>
<dbReference type="PANTHER" id="PTHR43581:SF4">
    <property type="entry name" value="ATP_GTP PHOSPHATASE"/>
    <property type="match status" value="1"/>
</dbReference>
<feature type="domain" description="ATPase AAA-type core" evidence="3">
    <location>
        <begin position="29"/>
        <end position="292"/>
    </location>
</feature>
<evidence type="ECO:0000313" key="4">
    <source>
        <dbReference type="EMBL" id="MDS9993290.1"/>
    </source>
</evidence>
<reference evidence="4 5" key="1">
    <citation type="submission" date="2023-01" db="EMBL/GenBank/DDBJ databases">
        <title>Xanthomonas hawaiianensis sp. nov. isolated from Araceae family in Hawaii.</title>
        <authorList>
            <person name="Chunag S.-C."/>
            <person name="Dobhal S."/>
            <person name="Alvarez A."/>
            <person name="Arif M."/>
        </authorList>
    </citation>
    <scope>NUCLEOTIDE SEQUENCE [LARGE SCALE GENOMIC DNA]</scope>
    <source>
        <strain evidence="4 5">A2111</strain>
    </source>
</reference>
<evidence type="ECO:0000256" key="2">
    <source>
        <dbReference type="ARBA" id="ARBA00022840"/>
    </source>
</evidence>
<keyword evidence="2" id="KW-0067">ATP-binding</keyword>
<dbReference type="RefSeq" id="WP_209230291.1">
    <property type="nucleotide sequence ID" value="NZ_JAGHXG010000006.1"/>
</dbReference>
<accession>A0ABU2I634</accession>
<dbReference type="Pfam" id="PF13304">
    <property type="entry name" value="AAA_21"/>
    <property type="match status" value="1"/>
</dbReference>
<evidence type="ECO:0000313" key="5">
    <source>
        <dbReference type="Proteomes" id="UP001260534"/>
    </source>
</evidence>
<keyword evidence="1" id="KW-0547">Nucleotide-binding</keyword>
<evidence type="ECO:0000259" key="3">
    <source>
        <dbReference type="Pfam" id="PF13304"/>
    </source>
</evidence>
<dbReference type="SUPFAM" id="SSF52540">
    <property type="entry name" value="P-loop containing nucleoside triphosphate hydrolases"/>
    <property type="match status" value="1"/>
</dbReference>
<sequence>MKIKEINIKDFKRFANLEISEIPKTAKLILLTGPNGSGKTSLFEAFNYWMKSARNDYSYDSDYYLRHESIMTPLLPTFNHSPLEETLNKIKIFFYDEPKEIKNNREIFRKAFYIRSAYRHSPDFTINGLNKLEDILDDPGRATTLMLSESRVQNNYQRLVGRSLELLYDPDGKNITAGQITEQLIGEIRDAMLQVFDDLVLEGPGNPLDSGTFRFTKGITSNFHYKNLSGGEKAAFDLLLDFIVKRKYFNDTIFCIDEPELHMHTRLQAKLLAVMFELTPDNCQLWLSTHSIGMARKAAELNAENPGLVAFIDFHEKNFDKAIDLKPIQPDKRFWKQMFNTALDDLAKLVVPDYVVFCEGRRIGQSGKKPSFDVTVYSVIFGPWYPGVEFIPLGGGNEVRNDGETFEYLLTKLAPGIKAWRVLDGDDRNEDEINELKSEGSYVLPRRDVESFLWDDSVLKKFCESLNNPDAFGEILQTKQLQLYNLALRGKPNDDVKEIIDVLYVQIRKSLKLVGYGNSAEAFSIKHLAPLIRPGMPIYNELAASVLAPLM</sequence>